<evidence type="ECO:0000313" key="1">
    <source>
        <dbReference type="EMBL" id="KAH1039724.1"/>
    </source>
</evidence>
<accession>A0A9D3UFJ3</accession>
<gene>
    <name evidence="1" type="ORF">J1N35_041467</name>
</gene>
<dbReference type="Gene3D" id="1.25.40.10">
    <property type="entry name" value="Tetratricopeptide repeat domain"/>
    <property type="match status" value="2"/>
</dbReference>
<dbReference type="EMBL" id="JAIQCV010000012">
    <property type="protein sequence ID" value="KAH1039724.1"/>
    <property type="molecule type" value="Genomic_DNA"/>
</dbReference>
<evidence type="ECO:0000313" key="2">
    <source>
        <dbReference type="Proteomes" id="UP000828251"/>
    </source>
</evidence>
<dbReference type="GO" id="GO:0005739">
    <property type="term" value="C:mitochondrion"/>
    <property type="evidence" value="ECO:0007669"/>
    <property type="project" value="TreeGrafter"/>
</dbReference>
<dbReference type="Proteomes" id="UP000828251">
    <property type="component" value="Unassembled WGS sequence"/>
</dbReference>
<name>A0A9D3UFJ3_9ROSI</name>
<dbReference type="AlphaFoldDB" id="A0A9D3UFJ3"/>
<proteinExistence type="predicted"/>
<comment type="caution">
    <text evidence="1">The sequence shown here is derived from an EMBL/GenBank/DDBJ whole genome shotgun (WGS) entry which is preliminary data.</text>
</comment>
<dbReference type="OrthoDB" id="1892356at2759"/>
<protein>
    <recommendedName>
        <fullName evidence="3">MalT-like TPR region domain-containing protein</fullName>
    </recommendedName>
</protein>
<organism evidence="1 2">
    <name type="scientific">Gossypium stocksii</name>
    <dbReference type="NCBI Taxonomy" id="47602"/>
    <lineage>
        <taxon>Eukaryota</taxon>
        <taxon>Viridiplantae</taxon>
        <taxon>Streptophyta</taxon>
        <taxon>Embryophyta</taxon>
        <taxon>Tracheophyta</taxon>
        <taxon>Spermatophyta</taxon>
        <taxon>Magnoliopsida</taxon>
        <taxon>eudicotyledons</taxon>
        <taxon>Gunneridae</taxon>
        <taxon>Pentapetalae</taxon>
        <taxon>rosids</taxon>
        <taxon>malvids</taxon>
        <taxon>Malvales</taxon>
        <taxon>Malvaceae</taxon>
        <taxon>Malvoideae</taxon>
        <taxon>Gossypium</taxon>
    </lineage>
</organism>
<keyword evidence="2" id="KW-1185">Reference proteome</keyword>
<dbReference type="Pfam" id="PF13374">
    <property type="entry name" value="TPR_10"/>
    <property type="match status" value="1"/>
</dbReference>
<dbReference type="InterPro" id="IPR011990">
    <property type="entry name" value="TPR-like_helical_dom_sf"/>
</dbReference>
<dbReference type="SUPFAM" id="SSF48452">
    <property type="entry name" value="TPR-like"/>
    <property type="match status" value="1"/>
</dbReference>
<sequence>MIHAAVKLSKSVISLSRTSLVAATSSQPLRFLHDGTNGPSSNPVAVQMINYALSHARSQKSDESYAQGMLILEQCLSTQSSESEIQFAQNCIGTVLLAMSTLLYERGNFEEAIEKLHRVQGLTCSSLGVRGKILLFQFTSFVYFLFGIKGYSLYLVFGIVAATEALVGLYLQLGQDDTSSVLADKCLEFLHKDDLRSNGGSKESLIARAKAVKGLVELVTGNLESAESFFHGVQDIEARNGTAVLSYGEFLHATQQFSLAKELYQNIIEGVPKNEDFCDMNTLSICNMASDEVLLAATTALGQLESHMGNFGAAEEILTKALTKTEEYFGSSHPKVGVVLTCIALMYRNKARQERSSSLLIQEGLYRRAIEFLKAPPLESEGAETKLDRGDILALARGGYAEVLCVQQNRKTEGEKMKTWAEAVWSNRRMSLTDVLDISEPSSKVPVIDARISRVL</sequence>
<reference evidence="1 2" key="1">
    <citation type="journal article" date="2021" name="Plant Biotechnol. J.">
        <title>Multi-omics assisted identification of the key and species-specific regulatory components of drought-tolerant mechanisms in Gossypium stocksii.</title>
        <authorList>
            <person name="Yu D."/>
            <person name="Ke L."/>
            <person name="Zhang D."/>
            <person name="Wu Y."/>
            <person name="Sun Y."/>
            <person name="Mei J."/>
            <person name="Sun J."/>
            <person name="Sun Y."/>
        </authorList>
    </citation>
    <scope>NUCLEOTIDE SEQUENCE [LARGE SCALE GENOMIC DNA]</scope>
    <source>
        <strain evidence="2">cv. E1</strain>
        <tissue evidence="1">Leaf</tissue>
    </source>
</reference>
<dbReference type="PANTHER" id="PTHR47868:SF2">
    <property type="entry name" value="OS05G0457700 PROTEIN"/>
    <property type="match status" value="1"/>
</dbReference>
<evidence type="ECO:0008006" key="3">
    <source>
        <dbReference type="Google" id="ProtNLM"/>
    </source>
</evidence>
<dbReference type="PANTHER" id="PTHR47868">
    <property type="entry name" value="OS05G0457700 PROTEIN"/>
    <property type="match status" value="1"/>
</dbReference>